<dbReference type="KEGG" id="sind:105168823"/>
<dbReference type="GO" id="GO:0016020">
    <property type="term" value="C:membrane"/>
    <property type="evidence" value="ECO:0007669"/>
    <property type="project" value="TreeGrafter"/>
</dbReference>
<name>A0A6I9TNV6_SESIN</name>
<gene>
    <name evidence="4" type="primary">LOC105168823</name>
</gene>
<dbReference type="OrthoDB" id="8062037at2759"/>
<dbReference type="InterPro" id="IPR051826">
    <property type="entry name" value="E3_ubiquitin-ligase_domain"/>
</dbReference>
<evidence type="ECO:0000313" key="3">
    <source>
        <dbReference type="Proteomes" id="UP000504604"/>
    </source>
</evidence>
<keyword evidence="1" id="KW-0479">Metal-binding</keyword>
<dbReference type="Pfam" id="PF13639">
    <property type="entry name" value="zf-RING_2"/>
    <property type="match status" value="1"/>
</dbReference>
<organism evidence="3 4">
    <name type="scientific">Sesamum indicum</name>
    <name type="common">Oriental sesame</name>
    <name type="synonym">Sesamum orientale</name>
    <dbReference type="NCBI Taxonomy" id="4182"/>
    <lineage>
        <taxon>Eukaryota</taxon>
        <taxon>Viridiplantae</taxon>
        <taxon>Streptophyta</taxon>
        <taxon>Embryophyta</taxon>
        <taxon>Tracheophyta</taxon>
        <taxon>Spermatophyta</taxon>
        <taxon>Magnoliopsida</taxon>
        <taxon>eudicotyledons</taxon>
        <taxon>Gunneridae</taxon>
        <taxon>Pentapetalae</taxon>
        <taxon>asterids</taxon>
        <taxon>lamiids</taxon>
        <taxon>Lamiales</taxon>
        <taxon>Pedaliaceae</taxon>
        <taxon>Sesamum</taxon>
    </lineage>
</organism>
<reference evidence="4" key="1">
    <citation type="submission" date="2025-08" db="UniProtKB">
        <authorList>
            <consortium name="RefSeq"/>
        </authorList>
    </citation>
    <scope>IDENTIFICATION</scope>
</reference>
<dbReference type="SUPFAM" id="SSF57850">
    <property type="entry name" value="RING/U-box"/>
    <property type="match status" value="1"/>
</dbReference>
<evidence type="ECO:0000259" key="2">
    <source>
        <dbReference type="PROSITE" id="PS50089"/>
    </source>
</evidence>
<dbReference type="PROSITE" id="PS50089">
    <property type="entry name" value="ZF_RING_2"/>
    <property type="match status" value="1"/>
</dbReference>
<dbReference type="RefSeq" id="XP_011087282.1">
    <property type="nucleotide sequence ID" value="XM_011088980.1"/>
</dbReference>
<dbReference type="InParanoid" id="A0A6I9TNV6"/>
<dbReference type="PANTHER" id="PTHR22765:SF183">
    <property type="entry name" value="OS06G0534800 PROTEIN"/>
    <property type="match status" value="1"/>
</dbReference>
<keyword evidence="1" id="KW-0863">Zinc-finger</keyword>
<proteinExistence type="predicted"/>
<dbReference type="PANTHER" id="PTHR22765">
    <property type="entry name" value="RING FINGER AND PROTEASE ASSOCIATED DOMAIN-CONTAINING"/>
    <property type="match status" value="1"/>
</dbReference>
<dbReference type="InterPro" id="IPR013083">
    <property type="entry name" value="Znf_RING/FYVE/PHD"/>
</dbReference>
<dbReference type="GO" id="GO:0061630">
    <property type="term" value="F:ubiquitin protein ligase activity"/>
    <property type="evidence" value="ECO:0007669"/>
    <property type="project" value="TreeGrafter"/>
</dbReference>
<evidence type="ECO:0000256" key="1">
    <source>
        <dbReference type="PROSITE-ProRule" id="PRU00175"/>
    </source>
</evidence>
<protein>
    <submittedName>
        <fullName evidence="4">E3 ubiquitin-protein ligase RNF181-like</fullName>
    </submittedName>
</protein>
<dbReference type="Proteomes" id="UP000504604">
    <property type="component" value="Linkage group LG8"/>
</dbReference>
<dbReference type="Gene3D" id="3.30.40.10">
    <property type="entry name" value="Zinc/RING finger domain, C3HC4 (zinc finger)"/>
    <property type="match status" value="1"/>
</dbReference>
<evidence type="ECO:0000313" key="4">
    <source>
        <dbReference type="RefSeq" id="XP_011087282.1"/>
    </source>
</evidence>
<feature type="domain" description="RING-type" evidence="2">
    <location>
        <begin position="31"/>
        <end position="75"/>
    </location>
</feature>
<accession>A0A6I9TNV6</accession>
<dbReference type="SMART" id="SM00184">
    <property type="entry name" value="RING"/>
    <property type="match status" value="1"/>
</dbReference>
<dbReference type="GO" id="GO:0006511">
    <property type="term" value="P:ubiquitin-dependent protein catabolic process"/>
    <property type="evidence" value="ECO:0007669"/>
    <property type="project" value="TreeGrafter"/>
</dbReference>
<keyword evidence="3" id="KW-1185">Reference proteome</keyword>
<dbReference type="GO" id="GO:0008270">
    <property type="term" value="F:zinc ion binding"/>
    <property type="evidence" value="ECO:0007669"/>
    <property type="project" value="UniProtKB-KW"/>
</dbReference>
<dbReference type="AlphaFoldDB" id="A0A6I9TNV6"/>
<dbReference type="GeneID" id="105168823"/>
<keyword evidence="1" id="KW-0862">Zinc</keyword>
<sequence>MAFKNILISMLTTIFGPRTLSKSRAAAVVECAVCLSTLEGENGTRVLPCLHEFHSVCIGRWLATPHFKNTCPVCRFPMEQDCNEGDHKRSRRQERFTEEMAIEAYNAASPCEVPFRNMTLITMGNGGAGDAWWFDCRF</sequence>
<dbReference type="InterPro" id="IPR001841">
    <property type="entry name" value="Znf_RING"/>
</dbReference>